<dbReference type="EMBL" id="FQNF01000067">
    <property type="protein sequence ID" value="SGZ40869.1"/>
    <property type="molecule type" value="Genomic_DNA"/>
</dbReference>
<dbReference type="GO" id="GO:0009102">
    <property type="term" value="P:biotin biosynthetic process"/>
    <property type="evidence" value="ECO:0007669"/>
    <property type="project" value="EnsemblFungi"/>
</dbReference>
<protein>
    <recommendedName>
        <fullName evidence="3">Iron-sulfur assembly protein 1</fullName>
    </recommendedName>
</protein>
<dbReference type="Proteomes" id="UP000183365">
    <property type="component" value="Unassembled WGS sequence"/>
</dbReference>
<evidence type="ECO:0000313" key="5">
    <source>
        <dbReference type="EMBL" id="SGZ40869.1"/>
    </source>
</evidence>
<dbReference type="FunFam" id="2.60.300.12:FF:000001">
    <property type="entry name" value="Iron-binding protein IscA"/>
    <property type="match status" value="1"/>
</dbReference>
<dbReference type="Pfam" id="PF01521">
    <property type="entry name" value="Fe-S_biosyn"/>
    <property type="match status" value="1"/>
</dbReference>
<dbReference type="OrthoDB" id="333486at2759"/>
<dbReference type="GO" id="GO:0005759">
    <property type="term" value="C:mitochondrial matrix"/>
    <property type="evidence" value="ECO:0007669"/>
    <property type="project" value="EnsemblFungi"/>
</dbReference>
<feature type="domain" description="Core" evidence="4">
    <location>
        <begin position="115"/>
        <end position="214"/>
    </location>
</feature>
<evidence type="ECO:0000256" key="2">
    <source>
        <dbReference type="ARBA" id="ARBA00054873"/>
    </source>
</evidence>
<evidence type="ECO:0000313" key="6">
    <source>
        <dbReference type="Proteomes" id="UP000183365"/>
    </source>
</evidence>
<dbReference type="GO" id="GO:0005506">
    <property type="term" value="F:iron ion binding"/>
    <property type="evidence" value="ECO:0007669"/>
    <property type="project" value="EnsemblFungi"/>
</dbReference>
<dbReference type="PANTHER" id="PTHR10072:SF41">
    <property type="entry name" value="IRON-SULFUR CLUSTER ASSEMBLY 1 HOMOLOG, MITOCHONDRIAL"/>
    <property type="match status" value="1"/>
</dbReference>
<keyword evidence="6" id="KW-1185">Reference proteome</keyword>
<dbReference type="InterPro" id="IPR050322">
    <property type="entry name" value="Fe-S_cluster_asmbl/transfer"/>
</dbReference>
<evidence type="ECO:0000256" key="3">
    <source>
        <dbReference type="ARBA" id="ARBA00071673"/>
    </source>
</evidence>
<reference evidence="6" key="1">
    <citation type="submission" date="2016-11" db="EMBL/GenBank/DDBJ databases">
        <authorList>
            <person name="Guldener U."/>
        </authorList>
    </citation>
    <scope>NUCLEOTIDE SEQUENCE [LARGE SCALE GENOMIC DNA]</scope>
</reference>
<dbReference type="GO" id="GO:0051537">
    <property type="term" value="F:2 iron, 2 sulfur cluster binding"/>
    <property type="evidence" value="ECO:0007669"/>
    <property type="project" value="TreeGrafter"/>
</dbReference>
<dbReference type="PANTHER" id="PTHR10072">
    <property type="entry name" value="IRON-SULFUR CLUSTER ASSEMBLY PROTEIN"/>
    <property type="match status" value="1"/>
</dbReference>
<sequence length="218" mass="25093">MLLRYSYKSQNNLRLIHLRLISNNSINKLQQSTNESKILYEDLRTNYTYNKTSDNKWASYSLPSKETLQKQKELEKEAALKKEAEKATQTPTKFTRLNTNKKRTRQRQRQLKAPIYLLPNALKHLKELSDQPTPQFIKIGVTSKGCSGLSYDLQYVNGPNKFDEIVEQDGVKVIIDSKALLTIIGSEMDWIDDKLSNRFVFKNPNTKGTCGCGESFHV</sequence>
<dbReference type="NCBIfam" id="TIGR00049">
    <property type="entry name" value="iron-sulfur cluster assembly accessory protein"/>
    <property type="match status" value="1"/>
</dbReference>
<dbReference type="PROSITE" id="PS01152">
    <property type="entry name" value="HESB"/>
    <property type="match status" value="1"/>
</dbReference>
<dbReference type="GO" id="GO:0051604">
    <property type="term" value="P:protein maturation"/>
    <property type="evidence" value="ECO:0007669"/>
    <property type="project" value="EnsemblFungi"/>
</dbReference>
<name>A0A1L0CPI6_9ASCO</name>
<dbReference type="AlphaFoldDB" id="A0A1L0CPI6"/>
<comment type="function">
    <text evidence="2">Involved in the assembly of mitochondrial and cytoplasmic iron-sulfur proteins. Probably involved in the binding of an intermediate of Fe/S cluster assembly.</text>
</comment>
<dbReference type="InterPro" id="IPR035903">
    <property type="entry name" value="HesB-like_dom_sf"/>
</dbReference>
<evidence type="ECO:0000256" key="1">
    <source>
        <dbReference type="ARBA" id="ARBA00006718"/>
    </source>
</evidence>
<evidence type="ECO:0000259" key="4">
    <source>
        <dbReference type="Pfam" id="PF01521"/>
    </source>
</evidence>
<dbReference type="SUPFAM" id="SSF89360">
    <property type="entry name" value="HesB-like domain"/>
    <property type="match status" value="1"/>
</dbReference>
<dbReference type="InterPro" id="IPR016092">
    <property type="entry name" value="ATAP"/>
</dbReference>
<dbReference type="InterPro" id="IPR000361">
    <property type="entry name" value="ATAP_core_dom"/>
</dbReference>
<proteinExistence type="inferred from homology"/>
<dbReference type="InterPro" id="IPR017870">
    <property type="entry name" value="FeS_cluster_insertion_CS"/>
</dbReference>
<accession>A0A1L0CPI6</accession>
<comment type="similarity">
    <text evidence="1">Belongs to the HesB/IscA family.</text>
</comment>
<dbReference type="Gene3D" id="2.60.300.12">
    <property type="entry name" value="HesB-like domain"/>
    <property type="match status" value="1"/>
</dbReference>
<organism evidence="5 6">
    <name type="scientific">Hanseniaspora guilliermondii</name>
    <dbReference type="NCBI Taxonomy" id="56406"/>
    <lineage>
        <taxon>Eukaryota</taxon>
        <taxon>Fungi</taxon>
        <taxon>Dikarya</taxon>
        <taxon>Ascomycota</taxon>
        <taxon>Saccharomycotina</taxon>
        <taxon>Saccharomycetes</taxon>
        <taxon>Saccharomycodales</taxon>
        <taxon>Saccharomycodaceae</taxon>
        <taxon>Hanseniaspora</taxon>
    </lineage>
</organism>
<dbReference type="GO" id="GO:0044572">
    <property type="term" value="P:[4Fe-4S] cluster assembly"/>
    <property type="evidence" value="ECO:0007669"/>
    <property type="project" value="EnsemblFungi"/>
</dbReference>
<dbReference type="VEuPathDB" id="FungiDB:HGUI_03069"/>
<gene>
    <name evidence="5" type="ORF">HGUI_03069</name>
</gene>